<accession>A0A7C0U2L0</accession>
<keyword evidence="1" id="KW-0472">Membrane</keyword>
<gene>
    <name evidence="2" type="ORF">ENG63_05300</name>
</gene>
<dbReference type="Proteomes" id="UP000886289">
    <property type="component" value="Unassembled WGS sequence"/>
</dbReference>
<dbReference type="EMBL" id="DRBS01000206">
    <property type="protein sequence ID" value="HDD44259.1"/>
    <property type="molecule type" value="Genomic_DNA"/>
</dbReference>
<organism evidence="2">
    <name type="scientific">Desulfofervidus auxilii</name>
    <dbReference type="NCBI Taxonomy" id="1621989"/>
    <lineage>
        <taxon>Bacteria</taxon>
        <taxon>Pseudomonadati</taxon>
        <taxon>Thermodesulfobacteriota</taxon>
        <taxon>Candidatus Desulfofervidia</taxon>
        <taxon>Candidatus Desulfofervidales</taxon>
        <taxon>Candidatus Desulfofervidaceae</taxon>
        <taxon>Candidatus Desulfofervidus</taxon>
    </lineage>
</organism>
<reference evidence="2" key="1">
    <citation type="journal article" date="2020" name="mSystems">
        <title>Genome- and Community-Level Interaction Insights into Carbon Utilization and Element Cycling Functions of Hydrothermarchaeota in Hydrothermal Sediment.</title>
        <authorList>
            <person name="Zhou Z."/>
            <person name="Liu Y."/>
            <person name="Xu W."/>
            <person name="Pan J."/>
            <person name="Luo Z.H."/>
            <person name="Li M."/>
        </authorList>
    </citation>
    <scope>NUCLEOTIDE SEQUENCE [LARGE SCALE GENOMIC DNA]</scope>
    <source>
        <strain evidence="2">HyVt-233</strain>
    </source>
</reference>
<comment type="caution">
    <text evidence="2">The sequence shown here is derived from an EMBL/GenBank/DDBJ whole genome shotgun (WGS) entry which is preliminary data.</text>
</comment>
<feature type="transmembrane region" description="Helical" evidence="1">
    <location>
        <begin position="592"/>
        <end position="614"/>
    </location>
</feature>
<dbReference type="AlphaFoldDB" id="A0A7C0U2L0"/>
<proteinExistence type="predicted"/>
<name>A0A7C0U2L0_DESA2</name>
<protein>
    <submittedName>
        <fullName evidence="2">Uncharacterized protein</fullName>
    </submittedName>
</protein>
<evidence type="ECO:0000313" key="2">
    <source>
        <dbReference type="EMBL" id="HDD44259.1"/>
    </source>
</evidence>
<evidence type="ECO:0000256" key="1">
    <source>
        <dbReference type="SAM" id="Phobius"/>
    </source>
</evidence>
<sequence>MELREFIEKYKVLLVILAIIGIALYSSGGTFSLFQWWGYGCNSIVGSISKVDFLNYDSTLKKSAWLINLVNVPAGADCLVIGNNYIKDTEENTQARNNLYIKTEQIDSKCYYPVTYYDYPIEKMSLYYEKKFFYAGTDIDSEFEKWKDTNCANGYAFMGPTEWKIVGADVLFSCVTLNDVAIGKGNIGTAEYRFASKICVSNGEEEECAVLGTAQIGTETEFVQLSDYIGDVGFAKWMGNLATGKQCFDFEGYSLVYTTNNEWVGTKEEYIEKYDYYRSNLIANLNNCLSKESIDEAVTCLKKVKGDGTAESQWHHGLNYYADLIVYANPYIKELNTPINNLIKNKNDKYSSSLEYDTEFAIQYPSFSLTLDADWVGIYRPEGKPKIISCEDVEGSPREDGMIVVKVKNVADGVGYFAGTINCPPEISLDNTFDEIENGLAKNEQGTLTFYFKYPAVNQKTQSKCSVVVYDKNKPENRDYCYPTITTNPASMCPEGWMRCLGNAVQVCKSNKWITLKYCDAGCRQYMEDSIQKAECISKPVPSCGNGICEPEKGETPQTCPEDCGYPECDYGCEWWDIACKFSEFMCKASKFLSGIIMFAGFGIGVLIIIWLVFKIISKKIW</sequence>
<keyword evidence="1" id="KW-1133">Transmembrane helix</keyword>
<feature type="transmembrane region" description="Helical" evidence="1">
    <location>
        <begin position="12"/>
        <end position="37"/>
    </location>
</feature>
<keyword evidence="1" id="KW-0812">Transmembrane</keyword>